<sequence>MQAGLGRKTMHLEENATYEEICAQLKEMYPKFQEIKGGWLLYKSSGGWGSRKLTLIPPDESGYNAKNLKTATNGFKGVIYIAPLQIELDTTALPPESESFNEMPKEKCQRCGVSYPLLILTTHINTCVTSEDAEQTGDEAEQTNDDADQTSDEAEQTKQGTCPICQKEMSLDVIEIHASFCMGDSVQPLELNASMEEPSTSGVYVPLTYTAEPSNAAKATSMSHDWKIEPDKNKAASLYTKEIIHQHETGKSLLMTMDVRMDKEDQDRELIAFYKQNGIEWACPVKCKLQGDAAIGEGVTRHFFSTVIQRLQHGFNFNMGNTARTCLFEGEPGHLVPSSSQFLIESDLFLVAGRMIGHAFLHGGPRLAGVSQAIVHVLLGGSAETATVQIEDCPDHDIRETIKLLDGEAELGSEEYQAVLDLSLAWDLPGPTKENRKWLFERLLSHAVIGRRLRQLKQIRKGLKETRVWPLLSERKDVEIFLRENENSLTPSVLLQCICWPSDISVNDDDDDDNEDCSLEDRCRISWYLRHFIETASSSDLKNLVKFWLGWEVPEGKMVVEVVNSEMPKSSTCFNVLRLPAHYMHFSNFKDDLLMCIGTSEYGFGLV</sequence>
<protein>
    <recommendedName>
        <fullName evidence="5">HECT domain-containing protein</fullName>
    </recommendedName>
</protein>
<evidence type="ECO:0000259" key="5">
    <source>
        <dbReference type="PROSITE" id="PS50237"/>
    </source>
</evidence>
<reference evidence="6 7" key="1">
    <citation type="submission" date="2024-02" db="EMBL/GenBank/DDBJ databases">
        <title>Chromosome-level genome assembly of the Eurasian Minnow (Phoxinus phoxinus).</title>
        <authorList>
            <person name="Oriowo T.O."/>
            <person name="Martin S."/>
            <person name="Stange M."/>
            <person name="Chrysostomakis Y."/>
            <person name="Brown T."/>
            <person name="Winkler S."/>
            <person name="Kukowka S."/>
            <person name="Myers E.W."/>
            <person name="Bohne A."/>
        </authorList>
    </citation>
    <scope>NUCLEOTIDE SEQUENCE [LARGE SCALE GENOMIC DNA]</scope>
    <source>
        <strain evidence="6">ZFMK-TIS-60720</strain>
        <tissue evidence="6">Whole Organism</tissue>
    </source>
</reference>
<dbReference type="EMBL" id="JAYKXH010000021">
    <property type="protein sequence ID" value="KAK7130372.1"/>
    <property type="molecule type" value="Genomic_DNA"/>
</dbReference>
<feature type="domain" description="HECT" evidence="5">
    <location>
        <begin position="565"/>
        <end position="607"/>
    </location>
</feature>
<accession>A0AAN9GUZ3</accession>
<dbReference type="Proteomes" id="UP001364617">
    <property type="component" value="Unassembled WGS sequence"/>
</dbReference>
<dbReference type="Gene3D" id="3.90.1750.10">
    <property type="entry name" value="Hect, E3 ligase catalytic domains"/>
    <property type="match status" value="1"/>
</dbReference>
<comment type="caution">
    <text evidence="6">The sequence shown here is derived from an EMBL/GenBank/DDBJ whole genome shotgun (WGS) entry which is preliminary data.</text>
</comment>
<evidence type="ECO:0000256" key="1">
    <source>
        <dbReference type="ARBA" id="ARBA00022679"/>
    </source>
</evidence>
<evidence type="ECO:0000256" key="4">
    <source>
        <dbReference type="SAM" id="MobiDB-lite"/>
    </source>
</evidence>
<dbReference type="Gene3D" id="3.30.2410.10">
    <property type="entry name" value="Hect, E3 ligase catalytic domain"/>
    <property type="match status" value="1"/>
</dbReference>
<keyword evidence="7" id="KW-1185">Reference proteome</keyword>
<dbReference type="GO" id="GO:0004842">
    <property type="term" value="F:ubiquitin-protein transferase activity"/>
    <property type="evidence" value="ECO:0007669"/>
    <property type="project" value="InterPro"/>
</dbReference>
<keyword evidence="1" id="KW-0808">Transferase</keyword>
<evidence type="ECO:0000313" key="7">
    <source>
        <dbReference type="Proteomes" id="UP001364617"/>
    </source>
</evidence>
<dbReference type="Pfam" id="PF00632">
    <property type="entry name" value="HECT"/>
    <property type="match status" value="1"/>
</dbReference>
<gene>
    <name evidence="6" type="ORF">R3I93_019870</name>
</gene>
<dbReference type="InterPro" id="IPR000569">
    <property type="entry name" value="HECT_dom"/>
</dbReference>
<proteinExistence type="predicted"/>
<feature type="region of interest" description="Disordered" evidence="4">
    <location>
        <begin position="132"/>
        <end position="159"/>
    </location>
</feature>
<evidence type="ECO:0000313" key="6">
    <source>
        <dbReference type="EMBL" id="KAK7130372.1"/>
    </source>
</evidence>
<organism evidence="6 7">
    <name type="scientific">Phoxinus phoxinus</name>
    <name type="common">Eurasian minnow</name>
    <dbReference type="NCBI Taxonomy" id="58324"/>
    <lineage>
        <taxon>Eukaryota</taxon>
        <taxon>Metazoa</taxon>
        <taxon>Chordata</taxon>
        <taxon>Craniata</taxon>
        <taxon>Vertebrata</taxon>
        <taxon>Euteleostomi</taxon>
        <taxon>Actinopterygii</taxon>
        <taxon>Neopterygii</taxon>
        <taxon>Teleostei</taxon>
        <taxon>Ostariophysi</taxon>
        <taxon>Cypriniformes</taxon>
        <taxon>Leuciscidae</taxon>
        <taxon>Phoxininae</taxon>
        <taxon>Phoxinus</taxon>
    </lineage>
</organism>
<dbReference type="SUPFAM" id="SSF56204">
    <property type="entry name" value="Hect, E3 ligase catalytic domain"/>
    <property type="match status" value="1"/>
</dbReference>
<evidence type="ECO:0000256" key="3">
    <source>
        <dbReference type="PROSITE-ProRule" id="PRU00104"/>
    </source>
</evidence>
<feature type="active site" description="Glycyl thioester intermediate" evidence="3">
    <location>
        <position position="573"/>
    </location>
</feature>
<name>A0AAN9GUZ3_9TELE</name>
<keyword evidence="2 3" id="KW-0833">Ubl conjugation pathway</keyword>
<evidence type="ECO:0000256" key="2">
    <source>
        <dbReference type="ARBA" id="ARBA00022786"/>
    </source>
</evidence>
<feature type="compositionally biased region" description="Acidic residues" evidence="4">
    <location>
        <begin position="132"/>
        <end position="154"/>
    </location>
</feature>
<dbReference type="PROSITE" id="PS50237">
    <property type="entry name" value="HECT"/>
    <property type="match status" value="1"/>
</dbReference>
<dbReference type="AlphaFoldDB" id="A0AAN9GUZ3"/>
<dbReference type="SMART" id="SM00119">
    <property type="entry name" value="HECTc"/>
    <property type="match status" value="1"/>
</dbReference>
<dbReference type="InterPro" id="IPR035983">
    <property type="entry name" value="Hect_E3_ubiquitin_ligase"/>
</dbReference>